<dbReference type="InterPro" id="IPR016152">
    <property type="entry name" value="PTrfase/Anion_transptr"/>
</dbReference>
<dbReference type="Proteomes" id="UP000248066">
    <property type="component" value="Unassembled WGS sequence"/>
</dbReference>
<dbReference type="SUPFAM" id="SSF55804">
    <property type="entry name" value="Phoshotransferase/anion transport protein"/>
    <property type="match status" value="1"/>
</dbReference>
<feature type="transmembrane region" description="Helical" evidence="14">
    <location>
        <begin position="479"/>
        <end position="499"/>
    </location>
</feature>
<dbReference type="InterPro" id="IPR013014">
    <property type="entry name" value="PTS_EIIC_2"/>
</dbReference>
<accession>A0A2W0H564</accession>
<dbReference type="GO" id="GO:0009401">
    <property type="term" value="P:phosphoenolpyruvate-dependent sugar phosphotransferase system"/>
    <property type="evidence" value="ECO:0007669"/>
    <property type="project" value="UniProtKB-KW"/>
</dbReference>
<evidence type="ECO:0000256" key="3">
    <source>
        <dbReference type="ARBA" id="ARBA00022448"/>
    </source>
</evidence>
<keyword evidence="10" id="KW-0418">Kinase</keyword>
<keyword evidence="4" id="KW-1003">Cell membrane</keyword>
<keyword evidence="19" id="KW-1185">Reference proteome</keyword>
<keyword evidence="3" id="KW-0813">Transport</keyword>
<dbReference type="InterPro" id="IPR050864">
    <property type="entry name" value="Bacterial_PTS_Sugar_Transport"/>
</dbReference>
<dbReference type="GO" id="GO:0005737">
    <property type="term" value="C:cytoplasm"/>
    <property type="evidence" value="ECO:0007669"/>
    <property type="project" value="UniProtKB-SubCell"/>
</dbReference>
<dbReference type="Pfam" id="PF00359">
    <property type="entry name" value="PTS_EIIA_2"/>
    <property type="match status" value="1"/>
</dbReference>
<keyword evidence="5" id="KW-0597">Phosphoprotein</keyword>
<evidence type="ECO:0000256" key="9">
    <source>
        <dbReference type="ARBA" id="ARBA00022692"/>
    </source>
</evidence>
<dbReference type="Gene3D" id="3.40.50.2300">
    <property type="match status" value="1"/>
</dbReference>
<comment type="subcellular location">
    <subcellularLocation>
        <location evidence="1">Cell inner membrane</location>
        <topology evidence="1">Multi-pass membrane protein</topology>
    </subcellularLocation>
    <subcellularLocation>
        <location evidence="2">Cytoplasm</location>
    </subcellularLocation>
</comment>
<feature type="domain" description="PTS EIIB type-2" evidence="16">
    <location>
        <begin position="167"/>
        <end position="265"/>
    </location>
</feature>
<evidence type="ECO:0000259" key="15">
    <source>
        <dbReference type="PROSITE" id="PS51094"/>
    </source>
</evidence>
<organism evidence="18 19">
    <name type="scientific">Alteribacter lacisalsi</name>
    <dbReference type="NCBI Taxonomy" id="2045244"/>
    <lineage>
        <taxon>Bacteria</taxon>
        <taxon>Bacillati</taxon>
        <taxon>Bacillota</taxon>
        <taxon>Bacilli</taxon>
        <taxon>Bacillales</taxon>
        <taxon>Bacillaceae</taxon>
        <taxon>Alteribacter</taxon>
    </lineage>
</organism>
<evidence type="ECO:0000313" key="19">
    <source>
        <dbReference type="Proteomes" id="UP000248066"/>
    </source>
</evidence>
<keyword evidence="6" id="KW-0762">Sugar transport</keyword>
<feature type="transmembrane region" description="Helical" evidence="14">
    <location>
        <begin position="552"/>
        <end position="570"/>
    </location>
</feature>
<dbReference type="PANTHER" id="PTHR30505">
    <property type="entry name" value="FRUCTOSE-LIKE PERMEASE"/>
    <property type="match status" value="1"/>
</dbReference>
<dbReference type="RefSeq" id="WP_110521447.1">
    <property type="nucleotide sequence ID" value="NZ_PDOF01000003.1"/>
</dbReference>
<dbReference type="InterPro" id="IPR004715">
    <property type="entry name" value="PTS_IIA_fruc"/>
</dbReference>
<dbReference type="GO" id="GO:0016301">
    <property type="term" value="F:kinase activity"/>
    <property type="evidence" value="ECO:0007669"/>
    <property type="project" value="UniProtKB-KW"/>
</dbReference>
<dbReference type="EMBL" id="PDOF01000003">
    <property type="protein sequence ID" value="PYZ96171.1"/>
    <property type="molecule type" value="Genomic_DNA"/>
</dbReference>
<dbReference type="SUPFAM" id="SSF52794">
    <property type="entry name" value="PTS system IIB component-like"/>
    <property type="match status" value="1"/>
</dbReference>
<evidence type="ECO:0000256" key="2">
    <source>
        <dbReference type="ARBA" id="ARBA00004496"/>
    </source>
</evidence>
<feature type="transmembrane region" description="Helical" evidence="14">
    <location>
        <begin position="402"/>
        <end position="421"/>
    </location>
</feature>
<evidence type="ECO:0000256" key="1">
    <source>
        <dbReference type="ARBA" id="ARBA00004429"/>
    </source>
</evidence>
<evidence type="ECO:0000256" key="10">
    <source>
        <dbReference type="ARBA" id="ARBA00022777"/>
    </source>
</evidence>
<evidence type="ECO:0000256" key="14">
    <source>
        <dbReference type="SAM" id="Phobius"/>
    </source>
</evidence>
<feature type="transmembrane region" description="Helical" evidence="14">
    <location>
        <begin position="582"/>
        <end position="602"/>
    </location>
</feature>
<dbReference type="Pfam" id="PF02302">
    <property type="entry name" value="PTS_IIB"/>
    <property type="match status" value="1"/>
</dbReference>
<dbReference type="FunFam" id="3.40.930.10:FF:000009">
    <property type="entry name" value="PTS system, fructose specific IIABC component"/>
    <property type="match status" value="1"/>
</dbReference>
<keyword evidence="7" id="KW-0808">Transferase</keyword>
<dbReference type="GO" id="GO:0005886">
    <property type="term" value="C:plasma membrane"/>
    <property type="evidence" value="ECO:0007669"/>
    <property type="project" value="UniProtKB-SubCell"/>
</dbReference>
<feature type="domain" description="PTS EIIA type-2" evidence="15">
    <location>
        <begin position="5"/>
        <end position="152"/>
    </location>
</feature>
<dbReference type="PANTHER" id="PTHR30505:SF0">
    <property type="entry name" value="FRUCTOSE-LIKE PTS SYSTEM EIIBC COMPONENT-RELATED"/>
    <property type="match status" value="1"/>
</dbReference>
<dbReference type="PROSITE" id="PS51099">
    <property type="entry name" value="PTS_EIIB_TYPE_2"/>
    <property type="match status" value="1"/>
</dbReference>
<feature type="transmembrane region" description="Helical" evidence="14">
    <location>
        <begin position="520"/>
        <end position="540"/>
    </location>
</feature>
<dbReference type="CDD" id="cd00211">
    <property type="entry name" value="PTS_IIA_fru"/>
    <property type="match status" value="1"/>
</dbReference>
<reference evidence="18 19" key="1">
    <citation type="submission" date="2017-10" db="EMBL/GenBank/DDBJ databases">
        <title>Bacillus sp. nov., a halophilic bacterium isolated from a Yangshapao Lake.</title>
        <authorList>
            <person name="Wang H."/>
        </authorList>
    </citation>
    <scope>NUCLEOTIDE SEQUENCE [LARGE SCALE GENOMIC DNA]</scope>
    <source>
        <strain evidence="18 19">YSP-3</strain>
    </source>
</reference>
<dbReference type="GO" id="GO:0022877">
    <property type="term" value="F:protein-N(PI)-phosphohistidine-fructose phosphotransferase system transporter activity"/>
    <property type="evidence" value="ECO:0007669"/>
    <property type="project" value="InterPro"/>
</dbReference>
<dbReference type="InterPro" id="IPR002178">
    <property type="entry name" value="PTS_EIIA_type-2_dom"/>
</dbReference>
<protein>
    <submittedName>
        <fullName evidence="18">PTS fructose transporter subunit IIABC</fullName>
    </submittedName>
</protein>
<evidence type="ECO:0000256" key="6">
    <source>
        <dbReference type="ARBA" id="ARBA00022597"/>
    </source>
</evidence>
<evidence type="ECO:0000256" key="8">
    <source>
        <dbReference type="ARBA" id="ARBA00022683"/>
    </source>
</evidence>
<dbReference type="InterPro" id="IPR036095">
    <property type="entry name" value="PTS_EIIB-like_sf"/>
</dbReference>
<dbReference type="AlphaFoldDB" id="A0A2W0H564"/>
<dbReference type="InterPro" id="IPR013011">
    <property type="entry name" value="PTS_EIIB_2"/>
</dbReference>
<dbReference type="PROSITE" id="PS51094">
    <property type="entry name" value="PTS_EIIA_TYPE_2"/>
    <property type="match status" value="1"/>
</dbReference>
<feature type="transmembrane region" description="Helical" evidence="14">
    <location>
        <begin position="296"/>
        <end position="318"/>
    </location>
</feature>
<dbReference type="NCBIfam" id="TIGR00848">
    <property type="entry name" value="fruA"/>
    <property type="match status" value="1"/>
</dbReference>
<keyword evidence="12 14" id="KW-0472">Membrane</keyword>
<evidence type="ECO:0000256" key="4">
    <source>
        <dbReference type="ARBA" id="ARBA00022475"/>
    </source>
</evidence>
<evidence type="ECO:0000256" key="11">
    <source>
        <dbReference type="ARBA" id="ARBA00022989"/>
    </source>
</evidence>
<evidence type="ECO:0000259" key="16">
    <source>
        <dbReference type="PROSITE" id="PS51099"/>
    </source>
</evidence>
<dbReference type="PROSITE" id="PS51104">
    <property type="entry name" value="PTS_EIIC_TYPE_2"/>
    <property type="match status" value="1"/>
</dbReference>
<dbReference type="Gene3D" id="3.40.930.10">
    <property type="entry name" value="Mannitol-specific EII, Chain A"/>
    <property type="match status" value="1"/>
</dbReference>
<evidence type="ECO:0000313" key="18">
    <source>
        <dbReference type="EMBL" id="PYZ96171.1"/>
    </source>
</evidence>
<dbReference type="NCBIfam" id="TIGR00829">
    <property type="entry name" value="FRU"/>
    <property type="match status" value="1"/>
</dbReference>
<feature type="transmembrane region" description="Helical" evidence="14">
    <location>
        <begin position="379"/>
        <end position="396"/>
    </location>
</feature>
<proteinExistence type="predicted"/>
<evidence type="ECO:0000256" key="13">
    <source>
        <dbReference type="SAM" id="MobiDB-lite"/>
    </source>
</evidence>
<evidence type="ECO:0000256" key="7">
    <source>
        <dbReference type="ARBA" id="ARBA00022679"/>
    </source>
</evidence>
<dbReference type="CDD" id="cd05569">
    <property type="entry name" value="PTS_IIB_fructose"/>
    <property type="match status" value="1"/>
</dbReference>
<feature type="transmembrane region" description="Helical" evidence="14">
    <location>
        <begin position="441"/>
        <end position="459"/>
    </location>
</feature>
<feature type="domain" description="PTS EIIC type-2" evidence="17">
    <location>
        <begin position="293"/>
        <end position="653"/>
    </location>
</feature>
<dbReference type="InterPro" id="IPR003353">
    <property type="entry name" value="PTS_IIB_fruc"/>
</dbReference>
<dbReference type="GO" id="GO:0090563">
    <property type="term" value="F:protein-phosphocysteine-sugar phosphotransferase activity"/>
    <property type="evidence" value="ECO:0007669"/>
    <property type="project" value="TreeGrafter"/>
</dbReference>
<gene>
    <name evidence="18" type="ORF">CR205_17560</name>
</gene>
<feature type="region of interest" description="Disordered" evidence="13">
    <location>
        <begin position="265"/>
        <end position="286"/>
    </location>
</feature>
<dbReference type="InterPro" id="IPR006327">
    <property type="entry name" value="PTS_IIC_fruc"/>
</dbReference>
<evidence type="ECO:0000256" key="5">
    <source>
        <dbReference type="ARBA" id="ARBA00022553"/>
    </source>
</evidence>
<keyword evidence="11 14" id="KW-1133">Transmembrane helix</keyword>
<dbReference type="InterPro" id="IPR003501">
    <property type="entry name" value="PTS_EIIB_2/3"/>
</dbReference>
<sequence length="658" mass="70654">MELRSQTSKNLIIFDADWTTKEAVIEGLADALDREGILTSKQEFLKTVFEREEVSPTGMEKGLAIPHGKSTAVKEAAFAVARLKKPVEDWESIDPDNKAELIFLLAIPEAEGGSTHLKILSELSTRLMDEAYYERLFQADSSEAFLHALDYSGGQEKEGSEPVPTGKKVVAITACAAGIAHTYMAAEALEKAGREQGVQVKVEKQGANGIEDGLTKKDIEEADAVLFATDISPRGKERFNGLPYVQSRVAEPLRKGPEMITRALENPDGTVSAEGEESTGGDSGEKTSLLKEMGQGVLTGISYMIPVIVSAGLMIGIAKLGAMPFGLVNEINDPEFATHENPLFVLLHHLDMFGFLIFQFMYPVFAAFLAFAIANRPGIVSGFIGGAFASGMHFQYWGVEGAVESGFLGALFLGLAAGYIAKFLNEKIKLHKNLQAMKPMLIIPAISVLSIFLLNFYFVDPVFGALNQAITDLIEAAQGSGVLLLSSIIAAATAFDLGGPVNKAAGAIAIGLAADQIFPLTPRVLAIVIPPIGLGLATLLDRYIVGRRVFDANLYVAGNTSLLLGFIAISEGAIPFMLRNPLITIPINVLGAILGACTAVFLGAVQWYPLPAVWGWPLVESFWAYFTGLAVGALFIAFANIFIRYGLMIRQEKKAKAS</sequence>
<evidence type="ECO:0000259" key="17">
    <source>
        <dbReference type="PROSITE" id="PS51104"/>
    </source>
</evidence>
<evidence type="ECO:0000256" key="12">
    <source>
        <dbReference type="ARBA" id="ARBA00023136"/>
    </source>
</evidence>
<keyword evidence="8" id="KW-0598">Phosphotransferase system</keyword>
<comment type="caution">
    <text evidence="18">The sequence shown here is derived from an EMBL/GenBank/DDBJ whole genome shotgun (WGS) entry which is preliminary data.</text>
</comment>
<dbReference type="OrthoDB" id="9782569at2"/>
<keyword evidence="9 14" id="KW-0812">Transmembrane</keyword>
<dbReference type="GO" id="GO:0005351">
    <property type="term" value="F:carbohydrate:proton symporter activity"/>
    <property type="evidence" value="ECO:0007669"/>
    <property type="project" value="InterPro"/>
</dbReference>
<name>A0A2W0H564_9BACI</name>
<feature type="transmembrane region" description="Helical" evidence="14">
    <location>
        <begin position="352"/>
        <end position="372"/>
    </location>
</feature>
<dbReference type="NCBIfam" id="TIGR01427">
    <property type="entry name" value="PTS_IIC_fructo"/>
    <property type="match status" value="1"/>
</dbReference>
<feature type="transmembrane region" description="Helical" evidence="14">
    <location>
        <begin position="622"/>
        <end position="643"/>
    </location>
</feature>